<dbReference type="InterPro" id="IPR050570">
    <property type="entry name" value="Cell_wall_metabolism_enzyme"/>
</dbReference>
<dbReference type="InterPro" id="IPR016047">
    <property type="entry name" value="M23ase_b-sheet_dom"/>
</dbReference>
<dbReference type="Pfam" id="PF01551">
    <property type="entry name" value="Peptidase_M23"/>
    <property type="match status" value="1"/>
</dbReference>
<accession>A0A160VFJ3</accession>
<protein>
    <submittedName>
        <fullName evidence="2">Membrane protein</fullName>
    </submittedName>
</protein>
<dbReference type="AlphaFoldDB" id="A0A160VFJ3"/>
<dbReference type="EMBL" id="FAXC01000180">
    <property type="protein sequence ID" value="CUV09102.1"/>
    <property type="molecule type" value="Genomic_DNA"/>
</dbReference>
<dbReference type="GO" id="GO:0004222">
    <property type="term" value="F:metalloendopeptidase activity"/>
    <property type="evidence" value="ECO:0007669"/>
    <property type="project" value="TreeGrafter"/>
</dbReference>
<feature type="domain" description="M23ase beta-sheet core" evidence="1">
    <location>
        <begin position="218"/>
        <end position="290"/>
    </location>
</feature>
<sequence>MTFSEDKFHATITMPHGSQSVGPILKKLMADDNTNVLDQYLDGTVNEDTAPEIKDVIIASLPDGALDYRFIEFTTTPSSSILQLALDRNLIEEIALPIIKKYTYPGAVPILPLFSVSTTPPIPNDLKNLKLLLPCENVPVPERPLLLPNAPRAYRHGTHRGIDFYVNWGTPIRAVANGVIIRAEHGYKEMSADFRLDVLSDAKILGRTPSDVFEHLLLGQAVYIDHGFGLVPGYRAVTIYAHMSHINSNITVGSMVRRGEVIGQSGNTGTKDSTLKKKTGAHLHWEMILQNKVGEYYLGQGLKGDSLYVLFQNIF</sequence>
<evidence type="ECO:0000259" key="1">
    <source>
        <dbReference type="Pfam" id="PF01551"/>
    </source>
</evidence>
<dbReference type="PANTHER" id="PTHR21666:SF270">
    <property type="entry name" value="MUREIN HYDROLASE ACTIVATOR ENVC"/>
    <property type="match status" value="1"/>
</dbReference>
<evidence type="ECO:0000313" key="2">
    <source>
        <dbReference type="EMBL" id="CUV09102.1"/>
    </source>
</evidence>
<dbReference type="SUPFAM" id="SSF51261">
    <property type="entry name" value="Duplicated hybrid motif"/>
    <property type="match status" value="1"/>
</dbReference>
<dbReference type="InterPro" id="IPR011055">
    <property type="entry name" value="Dup_hybrid_motif"/>
</dbReference>
<organism evidence="2">
    <name type="scientific">hydrothermal vent metagenome</name>
    <dbReference type="NCBI Taxonomy" id="652676"/>
    <lineage>
        <taxon>unclassified sequences</taxon>
        <taxon>metagenomes</taxon>
        <taxon>ecological metagenomes</taxon>
    </lineage>
</organism>
<reference evidence="2" key="1">
    <citation type="submission" date="2015-10" db="EMBL/GenBank/DDBJ databases">
        <authorList>
            <person name="Gilbert D.G."/>
        </authorList>
    </citation>
    <scope>NUCLEOTIDE SEQUENCE</scope>
</reference>
<dbReference type="Gene3D" id="2.70.70.10">
    <property type="entry name" value="Glucose Permease (Domain IIA)"/>
    <property type="match status" value="1"/>
</dbReference>
<name>A0A160VFJ3_9ZZZZ</name>
<dbReference type="CDD" id="cd12797">
    <property type="entry name" value="M23_peptidase"/>
    <property type="match status" value="1"/>
</dbReference>
<gene>
    <name evidence="2" type="ORF">MGWOODY_Mmi1208</name>
</gene>
<proteinExistence type="predicted"/>
<dbReference type="PANTHER" id="PTHR21666">
    <property type="entry name" value="PEPTIDASE-RELATED"/>
    <property type="match status" value="1"/>
</dbReference>